<dbReference type="InterPro" id="IPR003200">
    <property type="entry name" value="Nict_dMeBzImd_PRibTrfase"/>
</dbReference>
<dbReference type="SUPFAM" id="SSF52733">
    <property type="entry name" value="Nicotinate mononucleotide:5,6-dimethylbenzimidazole phosphoribosyltransferase (CobT)"/>
    <property type="match status" value="1"/>
</dbReference>
<evidence type="ECO:0000256" key="2">
    <source>
        <dbReference type="ARBA" id="ARBA00005049"/>
    </source>
</evidence>
<comment type="function">
    <text evidence="1 11">Catalyzes the synthesis of alpha-ribazole-5'-phosphate from nicotinate mononucleotide (NAMN) and 5,6-dimethylbenzimidazole (DMB).</text>
</comment>
<name>A0A375I003_9ACTN</name>
<reference evidence="13" key="1">
    <citation type="submission" date="2018-02" db="EMBL/GenBank/DDBJ databases">
        <authorList>
            <person name="Hornung B."/>
        </authorList>
    </citation>
    <scope>NUCLEOTIDE SEQUENCE [LARGE SCALE GENOMIC DNA]</scope>
</reference>
<evidence type="ECO:0000256" key="7">
    <source>
        <dbReference type="ARBA" id="ARBA00022676"/>
    </source>
</evidence>
<evidence type="ECO:0000256" key="8">
    <source>
        <dbReference type="ARBA" id="ARBA00022679"/>
    </source>
</evidence>
<dbReference type="GO" id="GO:0009236">
    <property type="term" value="P:cobalamin biosynthetic process"/>
    <property type="evidence" value="ECO:0007669"/>
    <property type="project" value="UniProtKB-UniRule"/>
</dbReference>
<accession>A0A375I003</accession>
<dbReference type="AlphaFoldDB" id="A0A375I003"/>
<keyword evidence="8 11" id="KW-0808">Transferase</keyword>
<dbReference type="EC" id="2.4.2.21" evidence="4 11"/>
<dbReference type="Gene3D" id="1.10.1610.10">
    <property type="match status" value="1"/>
</dbReference>
<evidence type="ECO:0000256" key="9">
    <source>
        <dbReference type="ARBA" id="ARBA00030686"/>
    </source>
</evidence>
<dbReference type="PANTHER" id="PTHR43463:SF1">
    <property type="entry name" value="NICOTINATE-NUCLEOTIDE--DIMETHYLBENZIMIDAZOLE PHOSPHORIBOSYLTRANSFERASE"/>
    <property type="match status" value="1"/>
</dbReference>
<dbReference type="Gene3D" id="3.40.50.10210">
    <property type="match status" value="1"/>
</dbReference>
<comment type="similarity">
    <text evidence="3 11">Belongs to the CobT family.</text>
</comment>
<evidence type="ECO:0000313" key="13">
    <source>
        <dbReference type="Proteomes" id="UP000265962"/>
    </source>
</evidence>
<dbReference type="InterPro" id="IPR036087">
    <property type="entry name" value="Nict_dMeBzImd_PRibTrfase_sf"/>
</dbReference>
<dbReference type="InterPro" id="IPR023195">
    <property type="entry name" value="Nict_dMeBzImd_PRibTrfase_N"/>
</dbReference>
<dbReference type="PANTHER" id="PTHR43463">
    <property type="entry name" value="NICOTINATE-NUCLEOTIDE--DIMETHYLBENZIMIDAZOLE PHOSPHORIBOSYLTRANSFERASE"/>
    <property type="match status" value="1"/>
</dbReference>
<evidence type="ECO:0000256" key="11">
    <source>
        <dbReference type="HAMAP-Rule" id="MF_00230"/>
    </source>
</evidence>
<evidence type="ECO:0000256" key="5">
    <source>
        <dbReference type="ARBA" id="ARBA00015486"/>
    </source>
</evidence>
<comment type="pathway">
    <text evidence="2 11">Nucleoside biosynthesis; alpha-ribazole biosynthesis; alpha-ribazole from 5,6-dimethylbenzimidazole: step 1/2.</text>
</comment>
<evidence type="ECO:0000256" key="6">
    <source>
        <dbReference type="ARBA" id="ARBA00022573"/>
    </source>
</evidence>
<dbReference type="Proteomes" id="UP000265962">
    <property type="component" value="Unassembled WGS sequence"/>
</dbReference>
<dbReference type="NCBIfam" id="NF000996">
    <property type="entry name" value="PRK00105.1"/>
    <property type="match status" value="1"/>
</dbReference>
<gene>
    <name evidence="11" type="primary">cobT</name>
    <name evidence="12" type="ORF">PROPJV5_0355</name>
</gene>
<evidence type="ECO:0000313" key="12">
    <source>
        <dbReference type="EMBL" id="SPF67344.1"/>
    </source>
</evidence>
<organism evidence="12 13">
    <name type="scientific">Propionibacterium ruminifibrarum</name>
    <dbReference type="NCBI Taxonomy" id="1962131"/>
    <lineage>
        <taxon>Bacteria</taxon>
        <taxon>Bacillati</taxon>
        <taxon>Actinomycetota</taxon>
        <taxon>Actinomycetes</taxon>
        <taxon>Propionibacteriales</taxon>
        <taxon>Propionibacteriaceae</taxon>
        <taxon>Propionibacterium</taxon>
    </lineage>
</organism>
<evidence type="ECO:0000256" key="3">
    <source>
        <dbReference type="ARBA" id="ARBA00007110"/>
    </source>
</evidence>
<dbReference type="EMBL" id="OMOH01000001">
    <property type="protein sequence ID" value="SPF67344.1"/>
    <property type="molecule type" value="Genomic_DNA"/>
</dbReference>
<keyword evidence="13" id="KW-1185">Reference proteome</keyword>
<evidence type="ECO:0000256" key="1">
    <source>
        <dbReference type="ARBA" id="ARBA00002197"/>
    </source>
</evidence>
<feature type="active site" description="Proton acceptor" evidence="11">
    <location>
        <position position="321"/>
    </location>
</feature>
<evidence type="ECO:0000256" key="10">
    <source>
        <dbReference type="ARBA" id="ARBA00047340"/>
    </source>
</evidence>
<dbReference type="InterPro" id="IPR017846">
    <property type="entry name" value="Nict_dMeBzImd_PRibTrfase_bact"/>
</dbReference>
<dbReference type="FunFam" id="3.40.50.10210:FF:000001">
    <property type="entry name" value="Nicotinate-nucleotide--dimethylbenzimidazole phosphoribosyltransferase"/>
    <property type="match status" value="1"/>
</dbReference>
<keyword evidence="6 11" id="KW-0169">Cobalamin biosynthesis</keyword>
<dbReference type="HAMAP" id="MF_00230">
    <property type="entry name" value="CobT"/>
    <property type="match status" value="1"/>
</dbReference>
<dbReference type="CDD" id="cd02439">
    <property type="entry name" value="DMB-PRT_CobT"/>
    <property type="match status" value="1"/>
</dbReference>
<comment type="catalytic activity">
    <reaction evidence="10 11">
        <text>5,6-dimethylbenzimidazole + nicotinate beta-D-ribonucleotide = alpha-ribazole 5'-phosphate + nicotinate + H(+)</text>
        <dbReference type="Rhea" id="RHEA:11196"/>
        <dbReference type="ChEBI" id="CHEBI:15378"/>
        <dbReference type="ChEBI" id="CHEBI:15890"/>
        <dbReference type="ChEBI" id="CHEBI:32544"/>
        <dbReference type="ChEBI" id="CHEBI:57502"/>
        <dbReference type="ChEBI" id="CHEBI:57918"/>
        <dbReference type="EC" id="2.4.2.21"/>
    </reaction>
</comment>
<evidence type="ECO:0000256" key="4">
    <source>
        <dbReference type="ARBA" id="ARBA00011991"/>
    </source>
</evidence>
<dbReference type="UniPathway" id="UPA00061">
    <property type="reaction ID" value="UER00516"/>
</dbReference>
<sequence>MHGEALRQAIEKIGPLDEDARARALAWQDDLTKVPGSLGDLEAFGVQLCAISGQCPPPVPAPGFVGVFEGDHGVQTNKVSPWPQEITYTMGVNLASGGASVSVLARHAGADYRLYNVGGLKELPEGDHIVNCRVAAGTADLTQGPAMTREQATEALDIGVEAARDAVSSGARALVPGELGIGNTTPAAALIAAYTGRPADAVTGRGAGADDEMLARKTRTVEQGLAANHVADQDALGILAGVGGLEHAAMAGFILGGAAARVPVVLDGVIAVSAALAAVALAPQARDYLFAGHLGPEPGLRVGLETLGLTPLIQLGMHLGEGSGAALALPVLAAAAKIMREMSHFSDGQVSGEREV</sequence>
<dbReference type="Pfam" id="PF02277">
    <property type="entry name" value="DBI_PRT"/>
    <property type="match status" value="1"/>
</dbReference>
<protein>
    <recommendedName>
        <fullName evidence="5 11">Nicotinate-nucleotide--dimethylbenzimidazole phosphoribosyltransferase</fullName>
        <shortName evidence="11">NN:DBI PRT</shortName>
        <ecNumber evidence="4 11">2.4.2.21</ecNumber>
    </recommendedName>
    <alternativeName>
        <fullName evidence="9 11">N(1)-alpha-phosphoribosyltransferase</fullName>
    </alternativeName>
</protein>
<proteinExistence type="inferred from homology"/>
<dbReference type="GO" id="GO:0008939">
    <property type="term" value="F:nicotinate-nucleotide-dimethylbenzimidazole phosphoribosyltransferase activity"/>
    <property type="evidence" value="ECO:0007669"/>
    <property type="project" value="UniProtKB-UniRule"/>
</dbReference>
<dbReference type="NCBIfam" id="TIGR03160">
    <property type="entry name" value="cobT_DBIPRT"/>
    <property type="match status" value="1"/>
</dbReference>
<dbReference type="OrthoDB" id="9773807at2"/>
<keyword evidence="7 11" id="KW-0328">Glycosyltransferase</keyword>